<evidence type="ECO:0000313" key="7">
    <source>
        <dbReference type="EMBL" id="CAF0969703.1"/>
    </source>
</evidence>
<feature type="domain" description="RING-type" evidence="4">
    <location>
        <begin position="185"/>
        <end position="218"/>
    </location>
</feature>
<keyword evidence="2" id="KW-0862">Zinc</keyword>
<sequence length="230" mass="26501">MLFHYIPPSDVRPGDHLYQWQNFRLLQGIAVPSNNNPTEIHVVMLNGLNSFHLVTLKEFTGRKFLRRALYNQSDSYLHTIKLRGTSFSERARPAEEIVQNALLLVDKTNRNPGCLHEIIIQNFAQLCCTIEHKQWRDKWLGDEQNPSLPNNFEQASILTSAVAINEQRVKELEQMIEKLEDKQCCQICMDGLINVAFLCGHVACFECAQKLKTCPSCRIDTREKIKLFLS</sequence>
<dbReference type="EMBL" id="CAJNOM010000489">
    <property type="protein sequence ID" value="CAF1466433.1"/>
    <property type="molecule type" value="Genomic_DNA"/>
</dbReference>
<dbReference type="Pfam" id="PF13920">
    <property type="entry name" value="zf-C3HC4_3"/>
    <property type="match status" value="1"/>
</dbReference>
<accession>A0A814BSJ7</accession>
<dbReference type="InterPro" id="IPR051728">
    <property type="entry name" value="RING-FYVE_E3_ubiquitin-ligase"/>
</dbReference>
<evidence type="ECO:0000259" key="4">
    <source>
        <dbReference type="PROSITE" id="PS50089"/>
    </source>
</evidence>
<dbReference type="PANTHER" id="PTHR14879:SF5">
    <property type="entry name" value="RING-TYPE DOMAIN-CONTAINING PROTEIN"/>
    <property type="match status" value="1"/>
</dbReference>
<dbReference type="PROSITE" id="PS50089">
    <property type="entry name" value="ZF_RING_2"/>
    <property type="match status" value="1"/>
</dbReference>
<dbReference type="SUPFAM" id="SSF57850">
    <property type="entry name" value="RING/U-box"/>
    <property type="match status" value="1"/>
</dbReference>
<organism evidence="5 10">
    <name type="scientific">Adineta steineri</name>
    <dbReference type="NCBI Taxonomy" id="433720"/>
    <lineage>
        <taxon>Eukaryota</taxon>
        <taxon>Metazoa</taxon>
        <taxon>Spiralia</taxon>
        <taxon>Gnathifera</taxon>
        <taxon>Rotifera</taxon>
        <taxon>Eurotatoria</taxon>
        <taxon>Bdelloidea</taxon>
        <taxon>Adinetida</taxon>
        <taxon>Adinetidae</taxon>
        <taxon>Adineta</taxon>
    </lineage>
</organism>
<keyword evidence="1 3" id="KW-0479">Metal-binding</keyword>
<dbReference type="CDD" id="cd16520">
    <property type="entry name" value="RING-HC_MIBs-like"/>
    <property type="match status" value="1"/>
</dbReference>
<evidence type="ECO:0000313" key="9">
    <source>
        <dbReference type="EMBL" id="CAF1466433.1"/>
    </source>
</evidence>
<dbReference type="EMBL" id="CAJNOI010000060">
    <property type="protein sequence ID" value="CAF0969499.1"/>
    <property type="molecule type" value="Genomic_DNA"/>
</dbReference>
<dbReference type="Proteomes" id="UP000663877">
    <property type="component" value="Unassembled WGS sequence"/>
</dbReference>
<comment type="caution">
    <text evidence="5">The sequence shown here is derived from an EMBL/GenBank/DDBJ whole genome shotgun (WGS) entry which is preliminary data.</text>
</comment>
<evidence type="ECO:0000256" key="2">
    <source>
        <dbReference type="ARBA" id="ARBA00022833"/>
    </source>
</evidence>
<dbReference type="Proteomes" id="UP000663832">
    <property type="component" value="Unassembled WGS sequence"/>
</dbReference>
<dbReference type="SMART" id="SM00184">
    <property type="entry name" value="RING"/>
    <property type="match status" value="1"/>
</dbReference>
<proteinExistence type="predicted"/>
<dbReference type="GO" id="GO:0008270">
    <property type="term" value="F:zinc ion binding"/>
    <property type="evidence" value="ECO:0007669"/>
    <property type="project" value="UniProtKB-KW"/>
</dbReference>
<keyword evidence="1 3" id="KW-0863">Zinc-finger</keyword>
<protein>
    <recommendedName>
        <fullName evidence="4">RING-type domain-containing protein</fullName>
    </recommendedName>
</protein>
<name>A0A814BSJ7_9BILA</name>
<evidence type="ECO:0000313" key="6">
    <source>
        <dbReference type="EMBL" id="CAF0969499.1"/>
    </source>
</evidence>
<reference evidence="5" key="1">
    <citation type="submission" date="2021-02" db="EMBL/GenBank/DDBJ databases">
        <authorList>
            <person name="Nowell W R."/>
        </authorList>
    </citation>
    <scope>NUCLEOTIDE SEQUENCE</scope>
</reference>
<dbReference type="InterPro" id="IPR001841">
    <property type="entry name" value="Znf_RING"/>
</dbReference>
<dbReference type="InterPro" id="IPR013083">
    <property type="entry name" value="Znf_RING/FYVE/PHD"/>
</dbReference>
<keyword evidence="10" id="KW-1185">Reference proteome</keyword>
<dbReference type="OrthoDB" id="9986724at2759"/>
<dbReference type="Gene3D" id="3.30.40.10">
    <property type="entry name" value="Zinc/RING finger domain, C3HC4 (zinc finger)"/>
    <property type="match status" value="1"/>
</dbReference>
<evidence type="ECO:0000313" key="10">
    <source>
        <dbReference type="Proteomes" id="UP000663832"/>
    </source>
</evidence>
<gene>
    <name evidence="6" type="ORF">BJG266_LOCUS14253</name>
    <name evidence="7" type="ORF">BJG266_LOCUS14265</name>
    <name evidence="5" type="ORF">QVE165_LOCUS11198</name>
    <name evidence="8" type="ORF">QVE165_LOCUS16864</name>
    <name evidence="9" type="ORF">QVE165_LOCUS41280</name>
</gene>
<evidence type="ECO:0000313" key="5">
    <source>
        <dbReference type="EMBL" id="CAF0932843.1"/>
    </source>
</evidence>
<dbReference type="EMBL" id="CAJNOI010000060">
    <property type="protein sequence ID" value="CAF0969703.1"/>
    <property type="molecule type" value="Genomic_DNA"/>
</dbReference>
<evidence type="ECO:0000313" key="8">
    <source>
        <dbReference type="EMBL" id="CAF1037057.1"/>
    </source>
</evidence>
<dbReference type="PANTHER" id="PTHR14879">
    <property type="entry name" value="CASPASE REGULATOR, RING FINGER DOMAIN-CONTAINING"/>
    <property type="match status" value="1"/>
</dbReference>
<dbReference type="EMBL" id="CAJNOM010000096">
    <property type="protein sequence ID" value="CAF1037057.1"/>
    <property type="molecule type" value="Genomic_DNA"/>
</dbReference>
<evidence type="ECO:0000256" key="3">
    <source>
        <dbReference type="PROSITE-ProRule" id="PRU00175"/>
    </source>
</evidence>
<dbReference type="EMBL" id="CAJNOM010000054">
    <property type="protein sequence ID" value="CAF0932843.1"/>
    <property type="molecule type" value="Genomic_DNA"/>
</dbReference>
<evidence type="ECO:0000256" key="1">
    <source>
        <dbReference type="ARBA" id="ARBA00022771"/>
    </source>
</evidence>
<dbReference type="AlphaFoldDB" id="A0A814BSJ7"/>